<dbReference type="PANTHER" id="PTHR43734:SF1">
    <property type="entry name" value="PHYTOENE DESATURASE"/>
    <property type="match status" value="1"/>
</dbReference>
<keyword evidence="3" id="KW-1185">Reference proteome</keyword>
<dbReference type="Proteomes" id="UP000636918">
    <property type="component" value="Unassembled WGS sequence"/>
</dbReference>
<feature type="domain" description="Amine oxidase" evidence="1">
    <location>
        <begin position="12"/>
        <end position="429"/>
    </location>
</feature>
<dbReference type="Gene3D" id="3.50.50.60">
    <property type="entry name" value="FAD/NAD(P)-binding domain"/>
    <property type="match status" value="2"/>
</dbReference>
<dbReference type="EMBL" id="JAERSG010000002">
    <property type="protein sequence ID" value="MBL0747511.1"/>
    <property type="molecule type" value="Genomic_DNA"/>
</dbReference>
<evidence type="ECO:0000313" key="3">
    <source>
        <dbReference type="Proteomes" id="UP000636918"/>
    </source>
</evidence>
<dbReference type="Pfam" id="PF01593">
    <property type="entry name" value="Amino_oxidase"/>
    <property type="match status" value="1"/>
</dbReference>
<dbReference type="RefSeq" id="WP_201935290.1">
    <property type="nucleotide sequence ID" value="NZ_JAERSG010000002.1"/>
</dbReference>
<proteinExistence type="predicted"/>
<gene>
    <name evidence="2" type="ORF">JI751_07815</name>
</gene>
<dbReference type="InterPro" id="IPR002937">
    <property type="entry name" value="Amino_oxidase"/>
</dbReference>
<protein>
    <submittedName>
        <fullName evidence="2">FAD-dependent oxidoreductase</fullName>
    </submittedName>
</protein>
<dbReference type="InterPro" id="IPR036188">
    <property type="entry name" value="FAD/NAD-bd_sf"/>
</dbReference>
<reference evidence="2 3" key="1">
    <citation type="submission" date="2021-01" db="EMBL/GenBank/DDBJ databases">
        <title>Genome seq and assembly of Nocardiodes sp. G10.</title>
        <authorList>
            <person name="Chhetri G."/>
        </authorList>
    </citation>
    <scope>NUCLEOTIDE SEQUENCE [LARGE SCALE GENOMIC DNA]</scope>
    <source>
        <strain evidence="2 3">G10</strain>
    </source>
</reference>
<comment type="caution">
    <text evidence="2">The sequence shown here is derived from an EMBL/GenBank/DDBJ whole genome shotgun (WGS) entry which is preliminary data.</text>
</comment>
<evidence type="ECO:0000259" key="1">
    <source>
        <dbReference type="Pfam" id="PF01593"/>
    </source>
</evidence>
<name>A0ABS1L722_9ACTN</name>
<sequence length="433" mass="46022">MSRVVVVGGGFGGMAAAARLAKLGHDVTLLERADTLGGALATVEQDGFAWDAGPTTTLLPAVIRDLFRKSGRPLEREVDLQPLDLVREHRFADGSSLRLPGASRAAQLAAVDELGPGLGGQWVDHVAAYGETWELLRKEWFERPFDDVVAPRELTSLLGARESLEKRLRRSFRDERLRLVAGHRLVMDGHDLRDVPVFAGVDVYLEQRFGTWTVPGGLAALGTAMAERLTLRGVTVVTGTPAVDLVVSGGRVAGVRTSGGELPADRVVVAIDPRRLPALAPFVRRTMPAIPPVVCHVGLEGDVPALPHEVVLHGDPLLVVRTGGRAPEGGAAWTVLARGRIAEDVLTALARHGIDVRTQVVARVDRGPRDLVERWGGSPHGVRWQGPRTARTRLGPRTPIEGVLTAGAHATTGSGLPFAGLSAALVAEVVGKA</sequence>
<accession>A0ABS1L722</accession>
<dbReference type="SUPFAM" id="SSF51905">
    <property type="entry name" value="FAD/NAD(P)-binding domain"/>
    <property type="match status" value="1"/>
</dbReference>
<dbReference type="PANTHER" id="PTHR43734">
    <property type="entry name" value="PHYTOENE DESATURASE"/>
    <property type="match status" value="1"/>
</dbReference>
<organism evidence="2 3">
    <name type="scientific">Nocardioides baculatus</name>
    <dbReference type="NCBI Taxonomy" id="2801337"/>
    <lineage>
        <taxon>Bacteria</taxon>
        <taxon>Bacillati</taxon>
        <taxon>Actinomycetota</taxon>
        <taxon>Actinomycetes</taxon>
        <taxon>Propionibacteriales</taxon>
        <taxon>Nocardioidaceae</taxon>
        <taxon>Nocardioides</taxon>
    </lineage>
</organism>
<evidence type="ECO:0000313" key="2">
    <source>
        <dbReference type="EMBL" id="MBL0747511.1"/>
    </source>
</evidence>